<evidence type="ECO:0008006" key="11">
    <source>
        <dbReference type="Google" id="ProtNLM"/>
    </source>
</evidence>
<dbReference type="PANTHER" id="PTHR33452:SF1">
    <property type="entry name" value="INNER MEMBRANE PROTEIN YPHA-RELATED"/>
    <property type="match status" value="1"/>
</dbReference>
<dbReference type="EMBL" id="CP009622">
    <property type="protein sequence ID" value="AIU32528.1"/>
    <property type="molecule type" value="Genomic_DNA"/>
</dbReference>
<reference evidence="9 10" key="1">
    <citation type="journal article" date="2015" name="Genome Announc.">
        <title>Genome Sequence of Corynebacterium ulcerans Strain FRC11.</title>
        <authorList>
            <person name="Benevides Lde J."/>
            <person name="Viana M.V."/>
            <person name="Mariano D.C."/>
            <person name="Rocha Fde S."/>
            <person name="Bagano P.C."/>
            <person name="Folador E.L."/>
            <person name="Pereira F.L."/>
            <person name="Dorella F.A."/>
            <person name="Leal C.A."/>
            <person name="Carvalho A.F."/>
            <person name="Soares Sde C."/>
            <person name="Carneiro A."/>
            <person name="Ramos R."/>
            <person name="Badell-Ocando E."/>
            <person name="Guiso N."/>
            <person name="Silva A."/>
            <person name="Figueiredo H."/>
            <person name="Azevedo V."/>
            <person name="Guimaraes L.C."/>
        </authorList>
    </citation>
    <scope>NUCLEOTIDE SEQUENCE [LARGE SCALE GENOMIC DNA]</scope>
    <source>
        <strain evidence="10">FRC0011</strain>
    </source>
</reference>
<feature type="transmembrane region" description="Helical" evidence="8">
    <location>
        <begin position="424"/>
        <end position="443"/>
    </location>
</feature>
<keyword evidence="5 8" id="KW-1133">Transmembrane helix</keyword>
<dbReference type="PANTHER" id="PTHR33452">
    <property type="entry name" value="OXIDOREDUCTASE CATD-RELATED"/>
    <property type="match status" value="1"/>
</dbReference>
<evidence type="ECO:0000313" key="10">
    <source>
        <dbReference type="Proteomes" id="UP000029910"/>
    </source>
</evidence>
<accession>A0ABN4EHP6</accession>
<evidence type="ECO:0000256" key="7">
    <source>
        <dbReference type="SAM" id="MobiDB-lite"/>
    </source>
</evidence>
<feature type="compositionally biased region" description="Low complexity" evidence="7">
    <location>
        <begin position="285"/>
        <end position="302"/>
    </location>
</feature>
<dbReference type="Pfam" id="PF07681">
    <property type="entry name" value="DoxX"/>
    <property type="match status" value="1"/>
</dbReference>
<evidence type="ECO:0000256" key="2">
    <source>
        <dbReference type="ARBA" id="ARBA00006679"/>
    </source>
</evidence>
<name>A0ABN4EHP6_9CORY</name>
<feature type="compositionally biased region" description="Pro residues" evidence="7">
    <location>
        <begin position="275"/>
        <end position="284"/>
    </location>
</feature>
<sequence length="517" mass="53840">MNDNAKPDRASDLDDEIPTYQAPSASSPREESPQSPQESSQKTVDPVDPAKSIYERAGRVAPQSIQPSTRSDASSESARVQPPHVEKPAEKEERVDATSHKESTPEAVSDSPLIEPPRDAEKTEKVVTDEPATVSQKPLASENDAADAKPATTSEVVSQAKVQHPPTESFSAETVAKQPAPAEDKTTVFSAAPAVSTVPAAPAAPSAPDAPVAESAVPRTPGEEKTATLGRDTQTLGRDAQRHSQPLASDAPTSIYRDPAPTERAAYRDEDFAPAVPPAPPAPPAASTSTVVTPTPVTAPDTSAFAESPVEQAPAVAPIPTVAPASPVASVAPQPEPVDAHAVAVAAKRGTIDFGLLVLRVVFGAWLILDAVQVFFAMGNSGGINGLQDQFSSYAYASTLAVAVPAMELAAGVFLVFGLLTPVAAALATVVTSFLTVHHIASAESLNLIDLNDSVWFAFFLTTISLVLQFTGPGLISFDVSRSWAKRPLASSWVFAILGIAGAVALWWFGAAVNPLV</sequence>
<dbReference type="InterPro" id="IPR032808">
    <property type="entry name" value="DoxX"/>
</dbReference>
<feature type="transmembrane region" description="Helical" evidence="8">
    <location>
        <begin position="490"/>
        <end position="509"/>
    </location>
</feature>
<dbReference type="Proteomes" id="UP000029910">
    <property type="component" value="Chromosome"/>
</dbReference>
<protein>
    <recommendedName>
        <fullName evidence="11">DoxX family protein</fullName>
    </recommendedName>
</protein>
<gene>
    <name evidence="9" type="ORF">CulFRC11_0943</name>
</gene>
<feature type="compositionally biased region" description="Low complexity" evidence="7">
    <location>
        <begin position="21"/>
        <end position="41"/>
    </location>
</feature>
<feature type="compositionally biased region" description="Polar residues" evidence="7">
    <location>
        <begin position="151"/>
        <end position="172"/>
    </location>
</feature>
<feature type="compositionally biased region" description="Polar residues" evidence="7">
    <location>
        <begin position="63"/>
        <end position="78"/>
    </location>
</feature>
<evidence type="ECO:0000313" key="9">
    <source>
        <dbReference type="EMBL" id="AIU32528.1"/>
    </source>
</evidence>
<evidence type="ECO:0000256" key="4">
    <source>
        <dbReference type="ARBA" id="ARBA00022692"/>
    </source>
</evidence>
<feature type="compositionally biased region" description="Low complexity" evidence="7">
    <location>
        <begin position="190"/>
        <end position="218"/>
    </location>
</feature>
<feature type="region of interest" description="Disordered" evidence="7">
    <location>
        <begin position="1"/>
        <end position="258"/>
    </location>
</feature>
<feature type="region of interest" description="Disordered" evidence="7">
    <location>
        <begin position="272"/>
        <end position="302"/>
    </location>
</feature>
<proteinExistence type="inferred from homology"/>
<comment type="similarity">
    <text evidence="2">Belongs to the DoxX family.</text>
</comment>
<keyword evidence="4 8" id="KW-0812">Transmembrane</keyword>
<evidence type="ECO:0000256" key="1">
    <source>
        <dbReference type="ARBA" id="ARBA00004651"/>
    </source>
</evidence>
<evidence type="ECO:0000256" key="6">
    <source>
        <dbReference type="ARBA" id="ARBA00023136"/>
    </source>
</evidence>
<dbReference type="InterPro" id="IPR051907">
    <property type="entry name" value="DoxX-like_oxidoreductase"/>
</dbReference>
<evidence type="ECO:0000256" key="3">
    <source>
        <dbReference type="ARBA" id="ARBA00022475"/>
    </source>
</evidence>
<keyword evidence="10" id="KW-1185">Reference proteome</keyword>
<evidence type="ECO:0000256" key="8">
    <source>
        <dbReference type="SAM" id="Phobius"/>
    </source>
</evidence>
<feature type="transmembrane region" description="Helical" evidence="8">
    <location>
        <begin position="455"/>
        <end position="478"/>
    </location>
</feature>
<dbReference type="RefSeq" id="WP_023635549.1">
    <property type="nucleotide sequence ID" value="NZ_CP009622.1"/>
</dbReference>
<feature type="transmembrane region" description="Helical" evidence="8">
    <location>
        <begin position="396"/>
        <end position="417"/>
    </location>
</feature>
<feature type="compositionally biased region" description="Basic and acidic residues" evidence="7">
    <location>
        <begin position="1"/>
        <end position="12"/>
    </location>
</feature>
<comment type="subcellular location">
    <subcellularLocation>
        <location evidence="1">Cell membrane</location>
        <topology evidence="1">Multi-pass membrane protein</topology>
    </subcellularLocation>
</comment>
<organism evidence="9 10">
    <name type="scientific">Corynebacterium ramonii</name>
    <dbReference type="NCBI Taxonomy" id="3026968"/>
    <lineage>
        <taxon>Bacteria</taxon>
        <taxon>Bacillati</taxon>
        <taxon>Actinomycetota</taxon>
        <taxon>Actinomycetes</taxon>
        <taxon>Mycobacteriales</taxon>
        <taxon>Corynebacteriaceae</taxon>
        <taxon>Corynebacterium</taxon>
    </lineage>
</organism>
<keyword evidence="6 8" id="KW-0472">Membrane</keyword>
<keyword evidence="3" id="KW-1003">Cell membrane</keyword>
<feature type="compositionally biased region" description="Basic and acidic residues" evidence="7">
    <location>
        <begin position="84"/>
        <end position="104"/>
    </location>
</feature>
<evidence type="ECO:0000256" key="5">
    <source>
        <dbReference type="ARBA" id="ARBA00022989"/>
    </source>
</evidence>
<feature type="compositionally biased region" description="Basic and acidic residues" evidence="7">
    <location>
        <begin position="116"/>
        <end position="128"/>
    </location>
</feature>
<feature type="transmembrane region" description="Helical" evidence="8">
    <location>
        <begin position="357"/>
        <end position="376"/>
    </location>
</feature>